<geneLocation type="plasmid" evidence="4">
    <name>SAP060A</name>
</geneLocation>
<evidence type="ECO:0000313" key="31">
    <source>
        <dbReference type="EMBL" id="ADM29162.1"/>
    </source>
</evidence>
<evidence type="ECO:0000313" key="14">
    <source>
        <dbReference type="EMBL" id="ADA61668.1"/>
    </source>
</evidence>
<geneLocation type="plasmid" evidence="31">
    <name>p19321-P03</name>
</geneLocation>
<dbReference type="EMBL" id="GQ900415">
    <property type="protein sequence ID" value="ACZ68505.1"/>
    <property type="molecule type" value="Genomic_DNA"/>
</dbReference>
<geneLocation type="plasmid" evidence="6">
    <name>SAP064A</name>
</geneLocation>
<dbReference type="Proteomes" id="UP000459702">
    <property type="component" value="Unassembled WGS sequence"/>
</dbReference>
<dbReference type="EMBL" id="CP002147">
    <property type="protein sequence ID" value="ADM29162.1"/>
    <property type="molecule type" value="Genomic_DNA"/>
</dbReference>
<geneLocation type="plasmid" evidence="26">
    <name>SAP104C</name>
</geneLocation>
<geneLocation type="plasmid" evidence="15">
    <name>SAP048A</name>
</geneLocation>
<dbReference type="EMBL" id="GQ900493">
    <property type="protein sequence ID" value="ADA80640.1"/>
    <property type="molecule type" value="Genomic_DNA"/>
</dbReference>
<dbReference type="EMBL" id="GQ900444">
    <property type="protein sequence ID" value="ADA79968.1"/>
    <property type="molecule type" value="Genomic_DNA"/>
</dbReference>
<evidence type="ECO:0000313" key="22">
    <source>
        <dbReference type="EMBL" id="ADA80545.1"/>
    </source>
</evidence>
<dbReference type="EMBL" id="GQ900482">
    <property type="protein sequence ID" value="ACZ69144.1"/>
    <property type="molecule type" value="Genomic_DNA"/>
</dbReference>
<geneLocation type="plasmid" evidence="19">
    <name>pSK59</name>
</geneLocation>
<evidence type="ECO:0000313" key="29">
    <source>
        <dbReference type="EMBL" id="ADA81033.1"/>
    </source>
</evidence>
<evidence type="ECO:0000313" key="17">
    <source>
        <dbReference type="EMBL" id="ADA79986.1"/>
    </source>
</evidence>
<gene>
    <name evidence="41" type="ORF">BN1321_530008</name>
    <name evidence="42" type="ORF">G6Y24_14075</name>
    <name evidence="43" type="ORF">NCTC10702_00103</name>
    <name evidence="40" type="ORF">NCTC13131_06337</name>
    <name evidence="34" type="ORF">SAMEA2078260_02828</name>
    <name evidence="36" type="ORF">SAMEA2078588_02849</name>
    <name evidence="37" type="ORF">SAMEA2080344_02866</name>
    <name evidence="35" type="ORF">SAMEA2081063_02859</name>
    <name evidence="38" type="ORF">SAMEA4008575_02852</name>
    <name evidence="39" type="ORF">SAMEA70153168_02591</name>
    <name evidence="12" type="ORF">SAP012A_031</name>
    <name evidence="13" type="ORF">SAP013A_031</name>
    <name evidence="14" type="ORF">SAP026A_015</name>
    <name evidence="2" type="ORF">SAP035B_016</name>
    <name evidence="1" type="ORF">SAP038A_031</name>
    <name evidence="15" type="ORF">SAP048A_022</name>
    <name evidence="3" type="ORF">SAP057A_032</name>
    <name evidence="8" type="ORF">SAP059A_020</name>
    <name evidence="4" type="ORF">SAP060A_023</name>
    <name evidence="5" type="ORF">SAP063A_018</name>
    <name evidence="6" type="ORF">SAP064A_018</name>
    <name evidence="9" type="ORF">SAP065B_023</name>
    <name evidence="10" type="ORF">SAP066A_013</name>
    <name evidence="11" type="ORF">SAP070B_013</name>
    <name evidence="7" type="ORF">SAP074A_030</name>
    <name evidence="27" type="ORF">SAP084B_020</name>
    <name evidence="19" type="ORF">SAP085C_012</name>
    <name evidence="28" type="ORF">SAP086A_023</name>
    <name evidence="29" type="ORF">SAP087B_023</name>
    <name evidence="20" type="ORF">SAP088A_036</name>
    <name evidence="30" type="ORF">SAP090A_012</name>
    <name evidence="21" type="ORF">SAP091A_014</name>
    <name evidence="22" type="ORF">SAP092A_012</name>
    <name evidence="23" type="ORF">SAP093C_030</name>
    <name evidence="24" type="ORF">SAP094B_013</name>
    <name evidence="16" type="ORF">SAP095A_017</name>
    <name evidence="17" type="ORF">SAP096A_003</name>
    <name evidence="18" type="ORF">SAP097A_003</name>
    <name evidence="25" type="ORF">SAP101A_013</name>
    <name evidence="26" type="ORF">SAP104C_014</name>
    <name evidence="31" type="ORF">SUO_0003p2</name>
</gene>
<evidence type="ECO:0000313" key="9">
    <source>
        <dbReference type="EMBL" id="ACZ69123.1"/>
    </source>
</evidence>
<dbReference type="EMBL" id="CACUNS010000030">
    <property type="protein sequence ID" value="CAA6135604.1"/>
    <property type="molecule type" value="Genomic_DNA"/>
</dbReference>
<geneLocation type="plasmid" evidence="23">
    <name>pSK80</name>
</geneLocation>
<dbReference type="EMBL" id="GQ900426">
    <property type="protein sequence ID" value="ACZ68822.1"/>
    <property type="molecule type" value="Genomic_DNA"/>
</dbReference>
<dbReference type="EMBL" id="GQ900377">
    <property type="protein sequence ID" value="ADA61271.1"/>
    <property type="molecule type" value="Genomic_DNA"/>
</dbReference>
<geneLocation type="plasmid" evidence="11">
    <name>SAP070B</name>
</geneLocation>
<geneLocation type="plasmid" evidence="17">
    <name>pSK62</name>
</geneLocation>
<dbReference type="EMBL" id="GQ915267">
    <property type="protein sequence ID" value="ADA80985.1"/>
    <property type="molecule type" value="Genomic_DNA"/>
</dbReference>
<evidence type="ECO:0000313" key="8">
    <source>
        <dbReference type="EMBL" id="ACZ69086.1"/>
    </source>
</evidence>
<dbReference type="EMBL" id="CAIGXB010000019">
    <property type="protein sequence ID" value="CAC5812098.1"/>
    <property type="molecule type" value="Genomic_DNA"/>
</dbReference>
<dbReference type="Proteomes" id="UP000442696">
    <property type="component" value="Unassembled WGS sequence"/>
</dbReference>
<dbReference type="EMBL" id="CAIIGN010000014">
    <property type="protein sequence ID" value="CAC8255241.1"/>
    <property type="molecule type" value="Genomic_DNA"/>
</dbReference>
<geneLocation type="plasmid" evidence="10">
    <name>SAP066A</name>
</geneLocation>
<dbReference type="EMBL" id="GQ900481">
    <property type="protein sequence ID" value="ACZ69123.1"/>
    <property type="molecule type" value="Genomic_DNA"/>
</dbReference>
<dbReference type="Proteomes" id="UP000505390">
    <property type="component" value="Unassembled WGS sequence"/>
</dbReference>
<dbReference type="EMBL" id="UAUZ02000006">
    <property type="protein sequence ID" value="CAD7355257.1"/>
    <property type="molecule type" value="Genomic_DNA"/>
</dbReference>
<reference evidence="43 45" key="8">
    <citation type="submission" date="2018-06" db="EMBL/GenBank/DDBJ databases">
        <authorList>
            <consortium name="Pathogen Informatics"/>
            <person name="Doyle S."/>
        </authorList>
    </citation>
    <scope>NUCLEOTIDE SEQUENCE [LARGE SCALE GENOMIC DNA]</scope>
    <source>
        <strain evidence="43 45">NCTC10702</strain>
    </source>
</reference>
<geneLocation type="plasmid" evidence="5">
    <name>SAP063A</name>
</geneLocation>
<dbReference type="Proteomes" id="UP000443506">
    <property type="component" value="Unassembled WGS sequence"/>
</dbReference>
<geneLocation type="plasmid" evidence="22">
    <name>pSK23</name>
</geneLocation>
<evidence type="ECO:0000313" key="36">
    <source>
        <dbReference type="EMBL" id="CAA6135604.1"/>
    </source>
</evidence>
<dbReference type="EMBL" id="CACTQT010000029">
    <property type="protein sequence ID" value="CAA4402597.1"/>
    <property type="molecule type" value="Genomic_DNA"/>
</dbReference>
<geneLocation type="plasmid" evidence="7">
    <name>SAP074A</name>
</geneLocation>
<dbReference type="EMBL" id="GQ900447">
    <property type="protein sequence ID" value="ADA80013.1"/>
    <property type="molecule type" value="Genomic_DNA"/>
</dbReference>
<reference evidence="41 44" key="7">
    <citation type="submission" date="2015-04" db="EMBL/GenBank/DDBJ databases">
        <authorList>
            <person name="Syromyatnikov M.Y."/>
            <person name="Popov V.N."/>
        </authorList>
    </citation>
    <scope>NUCLEOTIDE SEQUENCE [LARGE SCALE GENOMIC DNA]</scope>
    <source>
        <strain evidence="41 44">AH1</strain>
    </source>
</reference>
<evidence type="ECO:0000313" key="34">
    <source>
        <dbReference type="EMBL" id="CAA4402597.1"/>
    </source>
</evidence>
<protein>
    <submittedName>
        <fullName evidence="33">Uncharacterized protein</fullName>
    </submittedName>
</protein>
<evidence type="ECO:0000313" key="12">
    <source>
        <dbReference type="EMBL" id="ADA61271.1"/>
    </source>
</evidence>
<dbReference type="EMBL" id="GQ900484">
    <property type="protein sequence ID" value="ACZ69229.1"/>
    <property type="molecule type" value="Genomic_DNA"/>
</dbReference>
<evidence type="ECO:0000313" key="30">
    <source>
        <dbReference type="EMBL" id="ADA81111.1"/>
    </source>
</evidence>
<geneLocation type="plasmid" evidence="20">
    <name>pSK79</name>
</geneLocation>
<proteinExistence type="predicted"/>
<geneLocation type="plasmid" evidence="1">
    <name>pWBG744</name>
</geneLocation>
<geneLocation type="plasmid" evidence="33">
    <name>ETB plasmid</name>
</geneLocation>
<evidence type="ECO:0000313" key="1">
    <source>
        <dbReference type="EMBL" id="ACZ58936.1"/>
    </source>
</evidence>
<dbReference type="EMBL" id="GQ900471">
    <property type="protein sequence ID" value="ACZ66056.1"/>
    <property type="molecule type" value="Genomic_DNA"/>
</dbReference>
<geneLocation type="plasmid" evidence="28">
    <name>pSK60</name>
</geneLocation>
<dbReference type="EMBL" id="GQ900419">
    <property type="protein sequence ID" value="ACZ68609.1"/>
    <property type="molecule type" value="Genomic_DNA"/>
</dbReference>
<dbReference type="RefSeq" id="WP_001092935.1">
    <property type="nucleotide sequence ID" value="NC_003265.1"/>
</dbReference>
<dbReference type="EMBL" id="GQ900489">
    <property type="protein sequence ID" value="ADA80475.1"/>
    <property type="molecule type" value="Genomic_DNA"/>
</dbReference>
<dbReference type="EMBL" id="CACURZ010000031">
    <property type="protein sequence ID" value="CAA6398489.1"/>
    <property type="molecule type" value="Genomic_DNA"/>
</dbReference>
<evidence type="ECO:0000313" key="19">
    <source>
        <dbReference type="EMBL" id="ADA80411.1"/>
    </source>
</evidence>
<reference evidence="42 50" key="10">
    <citation type="submission" date="2020-02" db="EMBL/GenBank/DDBJ databases">
        <title>Detection of Heterogeneous Vancomycin Intermediate Resistance in Methicillin Resistant Staphylococcus aureus Isolates from Latin-America.</title>
        <authorList>
            <person name="Castro-Cardozo B."/>
            <person name="Berrio M."/>
            <person name="Vargas M.L."/>
            <person name="Carvajal L.P."/>
            <person name="Millan L.V."/>
            <person name="Rios R."/>
            <person name="Hernandez A."/>
            <person name="Rincon S.L."/>
            <person name="Cubides P."/>
            <person name="Forero E."/>
            <person name="Dinh A."/>
            <person name="Seas C."/>
            <person name="Munita J.M."/>
            <person name="Arias C.A."/>
            <person name="Reyes J."/>
            <person name="Diaz L."/>
        </authorList>
    </citation>
    <scope>NUCLEOTIDE SEQUENCE [LARGE SCALE GENOMIC DNA]</scope>
    <source>
        <strain evidence="42 50">UG255</strain>
    </source>
</reference>
<dbReference type="Proteomes" id="UP000473113">
    <property type="component" value="Unassembled WGS sequence"/>
</dbReference>
<dbReference type="Proteomes" id="UP000254116">
    <property type="component" value="Unassembled WGS sequence"/>
</dbReference>
<reference evidence="1" key="2">
    <citation type="submission" date="2009-08" db="EMBL/GenBank/DDBJ databases">
        <authorList>
            <person name="Gill J."/>
            <person name="Borman J."/>
            <person name="Shetty J."/>
            <person name="Hostetler J."/>
            <person name="Durkin S."/>
            <person name="Montgomery B."/>
        </authorList>
    </citation>
    <scope>NUCLEOTIDE SEQUENCE</scope>
    <source>
        <strain evidence="3">3049</strain>
        <strain evidence="8">3172</strain>
        <strain evidence="7">433</strain>
        <strain evidence="4">502A</strain>
        <strain evidence="12">CDC31</strain>
        <strain evidence="14">CM05</strain>
        <strain evidence="9">EMRSA-10</strain>
        <strain evidence="10">EMRSA-17</strain>
        <strain evidence="5">EMRSA-2</strain>
        <strain evidence="6">EMRSA-3</strain>
        <strain evidence="15">NE 3809</strain>
        <strain evidence="13">NRS128</strain>
        <strain evidence="11">S54</strain>
        <strain evidence="28">SK1011</strain>
        <strain evidence="29">SK1020</strain>
        <strain evidence="18">SK1027</strain>
        <strain evidence="27">SK1064</strain>
        <strain evidence="20">SK1215</strain>
        <strain evidence="16">SK1373</strain>
        <strain evidence="19">SK1396</strain>
        <strain evidence="17">SK1397</strain>
        <strain evidence="23">SK1529</strain>
        <strain evidence="30">SK1700</strain>
        <strain evidence="21">SK413</strain>
        <strain evidence="24">SK449</strain>
        <strain evidence="25">SK6522</strain>
        <strain evidence="22">SK654</strain>
        <strain evidence="26">SK6575</strain>
        <strain evidence="2">WA8</strain>
        <strain evidence="1">WL6N</strain>
        <plasmid evidence="14">pCM05</plasmid>
        <plasmid evidence="13">pI258</plasmid>
        <plasmid evidence="21">pSK21</plasmid>
        <plasmid evidence="22">pSK23</plasmid>
        <plasmid evidence="30">pSK53</plasmid>
        <plasmid evidence="24">pSK57</plasmid>
        <plasmid evidence="19">pSK59</plasmid>
        <plasmid evidence="28">pSK60</plasmid>
        <plasmid evidence="17">pSK62</plasmid>
        <plasmid evidence="29">pSK64</plasmid>
        <plasmid evidence="18">pSK67</plasmid>
        <plasmid evidence="27">pSK74</plasmid>
        <plasmid evidence="16">pSK76</plasmid>
        <plasmid evidence="20">pSK79</plasmid>
        <plasmid evidence="23">pSK80</plasmid>
        <plasmid evidence="1">pWBG744</plasmid>
        <plasmid evidence="2">pWBG755</plasmid>
        <plasmid evidence="12">SAP012A</plasmid>
        <plasmid evidence="15">SAP048A</plasmid>
        <plasmid evidence="3">SAP057A</plasmid>
        <plasmid evidence="8">SAP059A</plasmid>
        <plasmid evidence="4">SAP060A</plasmid>
        <plasmid evidence="5">SAP063A</plasmid>
        <plasmid evidence="6">SAP064A</plasmid>
        <plasmid evidence="9">SAP065B</plasmid>
        <plasmid evidence="10">SAP066A</plasmid>
        <plasmid evidence="11">SAP070B</plasmid>
        <plasmid evidence="7">SAP074A</plasmid>
        <plasmid evidence="25">SAP101A</plasmid>
        <plasmid evidence="26">SAP104C</plasmid>
    </source>
</reference>
<evidence type="ECO:0000313" key="33">
    <source>
        <dbReference type="EMBL" id="BAB78428.1"/>
    </source>
</evidence>
<evidence type="ECO:0000313" key="42">
    <source>
        <dbReference type="EMBL" id="NGW68580.1"/>
    </source>
</evidence>
<dbReference type="EMBL" id="AP003088">
    <property type="protein sequence ID" value="BAB78428.1"/>
    <property type="molecule type" value="Genomic_DNA"/>
</dbReference>
<evidence type="ECO:0000313" key="6">
    <source>
        <dbReference type="EMBL" id="ACZ68609.1"/>
    </source>
</evidence>
<evidence type="ECO:0000313" key="51">
    <source>
        <dbReference type="Proteomes" id="UP000505390"/>
    </source>
</evidence>
<dbReference type="EMBL" id="GQ915268">
    <property type="protein sequence ID" value="ADA81033.1"/>
    <property type="molecule type" value="Genomic_DNA"/>
</dbReference>
<evidence type="ECO:0000313" key="7">
    <source>
        <dbReference type="EMBL" id="ACZ68822.1"/>
    </source>
</evidence>
<evidence type="ECO:0000313" key="10">
    <source>
        <dbReference type="EMBL" id="ACZ69144.1"/>
    </source>
</evidence>
<reference evidence="46 47" key="9">
    <citation type="submission" date="2019-12" db="EMBL/GenBank/DDBJ databases">
        <authorList>
            <consortium name="Pathogen Informatics"/>
        </authorList>
    </citation>
    <scope>NUCLEOTIDE SEQUENCE [LARGE SCALE GENOMIC DNA]</scope>
    <source>
        <strain evidence="39 52">MOS114</strain>
        <strain evidence="40">NCTC13131</strain>
        <strain evidence="38 51">SG160</strain>
        <strain evidence="36 49">T012_N10_C04</strain>
        <strain evidence="34 46">T012_N16_C08</strain>
        <strain evidence="35 47">T065_N03_C06</strain>
        <strain evidence="37 48">T197_A02_C01</strain>
    </source>
</reference>
<dbReference type="EMBL" id="GQ900387">
    <property type="protein sequence ID" value="ADA61668.1"/>
    <property type="molecule type" value="Genomic_DNA"/>
</dbReference>
<dbReference type="EMBL" id="KF831356">
    <property type="protein sequence ID" value="AIU96726.1"/>
    <property type="molecule type" value="Genomic_DNA"/>
</dbReference>
<evidence type="ECO:0000313" key="32">
    <source>
        <dbReference type="EMBL" id="AIU96726.1"/>
    </source>
</evidence>
<evidence type="ECO:0000313" key="13">
    <source>
        <dbReference type="EMBL" id="ADA61306.1"/>
    </source>
</evidence>
<dbReference type="PATRIC" id="fig|1280.3358.peg.2825"/>
<keyword evidence="33" id="KW-0614">Plasmid</keyword>
<dbReference type="EMBL" id="CACTWD010000030">
    <property type="protein sequence ID" value="CAA4710193.1"/>
    <property type="molecule type" value="Genomic_DNA"/>
</dbReference>
<geneLocation type="plasmid" evidence="12">
    <name>SAP012A</name>
</geneLocation>
<geneLocation type="plasmid" evidence="29">
    <name>pSK64</name>
</geneLocation>
<organism evidence="33">
    <name type="scientific">Staphylococcus aureus</name>
    <dbReference type="NCBI Taxonomy" id="1280"/>
    <lineage>
        <taxon>Bacteria</taxon>
        <taxon>Bacillati</taxon>
        <taxon>Bacillota</taxon>
        <taxon>Bacilli</taxon>
        <taxon>Bacillales</taxon>
        <taxon>Staphylococcaceae</taxon>
        <taxon>Staphylococcus</taxon>
    </lineage>
</organism>
<dbReference type="EMBL" id="GQ900398">
    <property type="protein sequence ID" value="ACZ58936.1"/>
    <property type="molecule type" value="Genomic_DNA"/>
</dbReference>
<evidence type="ECO:0000313" key="2">
    <source>
        <dbReference type="EMBL" id="ACZ66056.1"/>
    </source>
</evidence>
<evidence type="ECO:0000313" key="40">
    <source>
        <dbReference type="EMBL" id="CAD7355257.1"/>
    </source>
</evidence>
<evidence type="ECO:0000313" key="20">
    <source>
        <dbReference type="EMBL" id="ADA80475.1"/>
    </source>
</evidence>
<geneLocation type="plasmid" evidence="9">
    <name>SAP065B</name>
</geneLocation>
<dbReference type="EMBL" id="GQ900491">
    <property type="protein sequence ID" value="ADA80545.1"/>
    <property type="molecule type" value="Genomic_DNA"/>
</dbReference>
<name>Q8VVR7_STAAU</name>
<dbReference type="EMBL" id="GQ900378">
    <property type="protein sequence ID" value="ADA61306.1"/>
    <property type="molecule type" value="Genomic_DNA"/>
</dbReference>
<evidence type="ECO:0000313" key="21">
    <source>
        <dbReference type="EMBL" id="ADA80500.1"/>
    </source>
</evidence>
<geneLocation type="plasmid" evidence="25">
    <name>SAP101A</name>
</geneLocation>
<evidence type="ECO:0000313" key="27">
    <source>
        <dbReference type="EMBL" id="ADA80934.1"/>
    </source>
</evidence>
<dbReference type="EMBL" id="GQ915266">
    <property type="protein sequence ID" value="ADA80934.1"/>
    <property type="molecule type" value="Genomic_DNA"/>
</dbReference>
<evidence type="ECO:0000313" key="39">
    <source>
        <dbReference type="EMBL" id="CAC8255241.1"/>
    </source>
</evidence>
<evidence type="ECO:0000313" key="23">
    <source>
        <dbReference type="EMBL" id="ADA80615.1"/>
    </source>
</evidence>
<dbReference type="Proteomes" id="UP000251686">
    <property type="component" value="Unassembled WGS sequence"/>
</dbReference>
<evidence type="ECO:0000313" key="18">
    <source>
        <dbReference type="EMBL" id="ADA80013.1"/>
    </source>
</evidence>
<geneLocation type="plasmid" evidence="18">
    <name>pSK67</name>
</geneLocation>
<dbReference type="EMBL" id="GQ900416">
    <property type="protein sequence ID" value="ACZ68544.1"/>
    <property type="molecule type" value="Genomic_DNA"/>
</dbReference>
<geneLocation type="plasmid" evidence="32">
    <name>pBU108b</name>
</geneLocation>
<evidence type="ECO:0000313" key="15">
    <source>
        <dbReference type="EMBL" id="ADA61877.1"/>
    </source>
</evidence>
<evidence type="ECO:0000313" key="16">
    <source>
        <dbReference type="EMBL" id="ADA79968.1"/>
    </source>
</evidence>
<dbReference type="EMBL" id="GQ900498">
    <property type="protein sequence ID" value="ADA80833.1"/>
    <property type="molecule type" value="Genomic_DNA"/>
</dbReference>
<evidence type="ECO:0000313" key="5">
    <source>
        <dbReference type="EMBL" id="ACZ68573.1"/>
    </source>
</evidence>
<evidence type="ECO:0000313" key="50">
    <source>
        <dbReference type="Proteomes" id="UP000473113"/>
    </source>
</evidence>
<geneLocation type="plasmid" evidence="27">
    <name>pSK74</name>
</geneLocation>
<evidence type="ECO:0000313" key="4">
    <source>
        <dbReference type="EMBL" id="ACZ68544.1"/>
    </source>
</evidence>
<evidence type="ECO:0000313" key="35">
    <source>
        <dbReference type="EMBL" id="CAA4710193.1"/>
    </source>
</evidence>
<evidence type="ECO:0000313" key="43">
    <source>
        <dbReference type="EMBL" id="SUL29300.1"/>
    </source>
</evidence>
<dbReference type="EMBL" id="GQ900490">
    <property type="protein sequence ID" value="ADA80500.1"/>
    <property type="molecule type" value="Genomic_DNA"/>
</dbReference>
<geneLocation type="plasmid" evidence="14">
    <name>pCM05</name>
</geneLocation>
<dbReference type="EMBL" id="CVOQ01000049">
    <property type="protein sequence ID" value="CRI21681.1"/>
    <property type="molecule type" value="Genomic_DNA"/>
</dbReference>
<evidence type="ECO:0000313" key="24">
    <source>
        <dbReference type="EMBL" id="ADA80640.1"/>
    </source>
</evidence>
<evidence type="ECO:0000313" key="3">
    <source>
        <dbReference type="EMBL" id="ACZ68505.1"/>
    </source>
</evidence>
<geneLocation type="plasmid" evidence="3">
    <name>SAP057A</name>
</geneLocation>
<evidence type="ECO:0000313" key="45">
    <source>
        <dbReference type="Proteomes" id="UP000254116"/>
    </source>
</evidence>
<dbReference type="Proteomes" id="UP000039437">
    <property type="component" value="Unassembled WGS sequence"/>
</dbReference>
<geneLocation type="plasmid" evidence="30">
    <name>pSK53</name>
</geneLocation>
<evidence type="ECO:0000313" key="47">
    <source>
        <dbReference type="Proteomes" id="UP000443506"/>
    </source>
</evidence>
<evidence type="ECO:0000313" key="25">
    <source>
        <dbReference type="EMBL" id="ADA80717.1"/>
    </source>
</evidence>
<evidence type="ECO:0000313" key="48">
    <source>
        <dbReference type="Proteomes" id="UP000459586"/>
    </source>
</evidence>
<reference evidence="31" key="4">
    <citation type="journal article" date="2010" name="J. Clin. Microbiol.">
        <title>Complete nucleotide sequence analysis of plasmids in strains of Staphylococcus aureus clone USA300 reveals a high level of identity among isolates with closely related core genome sequences.</title>
        <authorList>
            <person name="Kennedy A.D."/>
            <person name="Porcella S.F."/>
            <person name="Martens C."/>
            <person name="Whitney A.R."/>
            <person name="Braughton K.R."/>
            <person name="Chen L."/>
            <person name="Craig C.T."/>
            <person name="Tenover F.C."/>
            <person name="Kreiswirth B.N."/>
            <person name="Musser J.M."/>
            <person name="Deleo F.R."/>
        </authorList>
    </citation>
    <scope>NUCLEOTIDE SEQUENCE</scope>
    <source>
        <strain evidence="31">19321</strain>
        <plasmid evidence="31">p19321-P03</plasmid>
    </source>
</reference>
<accession>Q8VVR7</accession>
<dbReference type="EMBL" id="GQ915270">
    <property type="protein sequence ID" value="ADA81111.1"/>
    <property type="molecule type" value="Genomic_DNA"/>
</dbReference>
<dbReference type="EMBL" id="GQ900480">
    <property type="protein sequence ID" value="ACZ69086.1"/>
    <property type="molecule type" value="Genomic_DNA"/>
</dbReference>
<dbReference type="EMBL" id="GQ900418">
    <property type="protein sequence ID" value="ACZ68573.1"/>
    <property type="molecule type" value="Genomic_DNA"/>
</dbReference>
<evidence type="ECO:0000313" key="38">
    <source>
        <dbReference type="EMBL" id="CAC5812098.1"/>
    </source>
</evidence>
<dbReference type="AlphaFoldDB" id="Q8VVR7"/>
<dbReference type="EMBL" id="GQ900488">
    <property type="protein sequence ID" value="ADA80411.1"/>
    <property type="molecule type" value="Genomic_DNA"/>
</dbReference>
<evidence type="ECO:0000313" key="37">
    <source>
        <dbReference type="EMBL" id="CAA6398489.1"/>
    </source>
</evidence>
<dbReference type="EMBL" id="UHBY01000002">
    <property type="protein sequence ID" value="SUL29300.1"/>
    <property type="molecule type" value="Genomic_DNA"/>
</dbReference>
<evidence type="ECO:0000313" key="26">
    <source>
        <dbReference type="EMBL" id="ADA80833.1"/>
    </source>
</evidence>
<geneLocation type="plasmid" evidence="2">
    <name>pWBG755</name>
</geneLocation>
<reference evidence="33" key="1">
    <citation type="journal article" date="2001" name="Infect. Immun.">
        <title>Complete nucleotide sequence of a Staphylococcus aureus exfoliative toxin B plasmid and identification of a novel ADP-ribosyltransferase, EDIN-C.</title>
        <authorList>
            <person name="Yamaguchi T."/>
            <person name="Hayashi T."/>
            <person name="Takami H."/>
            <person name="Ohnisi M."/>
            <person name="Murata T."/>
            <person name="Nakayama K."/>
            <person name="Asakawa K."/>
            <person name="Ohara M."/>
            <person name="Komatsuzawa H."/>
            <person name="Sugai M."/>
        </authorList>
    </citation>
    <scope>NUCLEOTIDE SEQUENCE</scope>
    <source>
        <strain evidence="33">TY4</strain>
        <plasmid evidence="33">ETB plasmid</plasmid>
    </source>
</reference>
<dbReference type="Proteomes" id="UP000459586">
    <property type="component" value="Unassembled WGS sequence"/>
</dbReference>
<evidence type="ECO:0000313" key="41">
    <source>
        <dbReference type="EMBL" id="CRI21681.1"/>
    </source>
</evidence>
<dbReference type="EMBL" id="GQ900495">
    <property type="protein sequence ID" value="ADA80717.1"/>
    <property type="molecule type" value="Genomic_DNA"/>
</dbReference>
<dbReference type="Proteomes" id="UP000507402">
    <property type="component" value="Unassembled WGS sequence"/>
</dbReference>
<evidence type="ECO:0000313" key="49">
    <source>
        <dbReference type="Proteomes" id="UP000459702"/>
    </source>
</evidence>
<dbReference type="EMBL" id="GQ900446">
    <property type="protein sequence ID" value="ADA79986.1"/>
    <property type="molecule type" value="Genomic_DNA"/>
</dbReference>
<reference evidence="1" key="3">
    <citation type="submission" date="2009-12" db="EMBL/GenBank/DDBJ databases">
        <authorList>
            <person name="Summers A.O."/>
            <person name="Shearer J."/>
            <person name="Wireman J."/>
        </authorList>
    </citation>
    <scope>NUCLEOTIDE SEQUENCE</scope>
    <source>
        <strain evidence="3">3049</strain>
        <strain evidence="8">3172</strain>
        <strain evidence="7">433</strain>
        <strain evidence="4">502A</strain>
        <strain evidence="12">CDC31</strain>
        <strain evidence="14">CM05</strain>
        <strain evidence="9">EMRSA-10</strain>
        <strain evidence="10">EMRSA-17</strain>
        <strain evidence="5">EMRSA-2</strain>
        <strain evidence="6">EMRSA-3</strain>
        <strain evidence="15">NE 3809</strain>
        <strain evidence="13">NRS128</strain>
        <strain evidence="11">S54</strain>
        <strain evidence="28">SK1011</strain>
        <strain evidence="29">SK1020</strain>
        <strain evidence="18">SK1027</strain>
        <strain evidence="27">SK1064</strain>
        <strain evidence="20">SK1215</strain>
        <strain evidence="16">SK1373</strain>
        <strain evidence="19">SK1396</strain>
        <strain evidence="17">SK1397</strain>
        <strain evidence="23">SK1529</strain>
        <strain evidence="30">SK1700</strain>
        <strain evidence="21">SK413</strain>
        <strain evidence="24">SK449</strain>
        <strain evidence="25">SK6522</strain>
        <strain evidence="22">SK654</strain>
        <strain evidence="26">SK6575</strain>
        <strain evidence="2">WA8</strain>
        <strain evidence="1">WL6N</strain>
        <plasmid evidence="14">pCM05</plasmid>
        <plasmid evidence="13">pI258</plasmid>
        <plasmid evidence="21">pSK21</plasmid>
        <plasmid evidence="22">pSK23</plasmid>
        <plasmid evidence="30">pSK53</plasmid>
        <plasmid evidence="24">pSK57</plasmid>
        <plasmid evidence="19">pSK59</plasmid>
        <plasmid evidence="28">pSK60</plasmid>
        <plasmid evidence="17">pSK62</plasmid>
        <plasmid evidence="29">pSK64</plasmid>
        <plasmid evidence="18">pSK67</plasmid>
        <plasmid evidence="27">pSK74</plasmid>
        <plasmid evidence="16">pSK76</plasmid>
        <plasmid evidence="20">pSK79</plasmid>
        <plasmid evidence="23">pSK80</plasmid>
        <plasmid evidence="1">pWBG744</plasmid>
        <plasmid evidence="2">pWBG755</plasmid>
        <plasmid evidence="12">SAP012A</plasmid>
        <plasmid evidence="15">SAP048A</plasmid>
        <plasmid evidence="3">SAP057A</plasmid>
        <plasmid evidence="8">SAP059A</plasmid>
        <plasmid evidence="4">SAP060A</plasmid>
        <plasmid evidence="5">SAP063A</plasmid>
        <plasmid evidence="6">SAP064A</plasmid>
        <plasmid evidence="9">SAP065B</plasmid>
        <plasmid evidence="10">SAP066A</plasmid>
        <plasmid evidence="11">SAP070B</plasmid>
        <plasmid evidence="7">SAP074A</plasmid>
        <plasmid evidence="25">SAP101A</plasmid>
        <plasmid evidence="26">SAP104C</plasmid>
    </source>
</reference>
<geneLocation type="plasmid" evidence="16">
    <name>pSK76</name>
</geneLocation>
<evidence type="ECO:0000313" key="11">
    <source>
        <dbReference type="EMBL" id="ACZ69229.1"/>
    </source>
</evidence>
<reference evidence="32" key="5">
    <citation type="submission" date="2013-10" db="EMBL/GenBank/DDBJ databases">
        <authorList>
            <person name="Utter B.D."/>
            <person name="Schuch R."/>
            <person name="Winer B.Y."/>
            <person name="Verratti K."/>
            <person name="Bishop-Lilly K."/>
            <person name="Sozhamannan S."/>
            <person name="Fischetti V.A."/>
        </authorList>
    </citation>
    <scope>NUCLEOTIDE SEQUENCE</scope>
    <source>
        <strain evidence="32">A960649</strain>
        <plasmid evidence="32">pBU108b</plasmid>
    </source>
</reference>
<evidence type="ECO:0000313" key="52">
    <source>
        <dbReference type="Proteomes" id="UP000507402"/>
    </source>
</evidence>
<geneLocation type="plasmid" evidence="8">
    <name>SAP059A</name>
</geneLocation>
<dbReference type="EMBL" id="JAALTR010000355">
    <property type="protein sequence ID" value="NGW68580.1"/>
    <property type="molecule type" value="Genomic_DNA"/>
</dbReference>
<geneLocation type="plasmid" evidence="24">
    <name>pSK57</name>
</geneLocation>
<reference evidence="32" key="6">
    <citation type="journal article" date="2014" name="PLoS ONE">
        <title>Beyond the Chromosome: The Prevalence of Unique Extra-Chromosomal Bacteriophages with Integrated Virulence Genes in Pathogenic Staphylococcus aureus.</title>
        <authorList>
            <person name="Utter B."/>
            <person name="Deutsch D.R."/>
            <person name="Schuch R."/>
            <person name="Winer B.Y."/>
            <person name="Verratti K."/>
            <person name="Bishop-Lilly K."/>
            <person name="Sozhamannan S."/>
            <person name="Fischetti V.A."/>
        </authorList>
    </citation>
    <scope>NUCLEOTIDE SEQUENCE</scope>
    <source>
        <strain evidence="32">A960649</strain>
        <plasmid evidence="32">pBU108b</plasmid>
    </source>
</reference>
<dbReference type="EMBL" id="GQ900406">
    <property type="protein sequence ID" value="ADA61877.1"/>
    <property type="molecule type" value="Genomic_DNA"/>
</dbReference>
<evidence type="ECO:0000313" key="44">
    <source>
        <dbReference type="Proteomes" id="UP000039437"/>
    </source>
</evidence>
<evidence type="ECO:0000313" key="28">
    <source>
        <dbReference type="EMBL" id="ADA80985.1"/>
    </source>
</evidence>
<evidence type="ECO:0000313" key="46">
    <source>
        <dbReference type="Proteomes" id="UP000442696"/>
    </source>
</evidence>
<sequence length="48" mass="5521">MNTKILTGMTGSSLERKINNFINDNQIEVIDIKFSSSVFYFGVMIIYK</sequence>
<geneLocation type="plasmid" evidence="13">
    <name>pI258</name>
</geneLocation>
<geneLocation type="plasmid" evidence="21">
    <name>pSK21</name>
</geneLocation>
<dbReference type="EMBL" id="GQ900492">
    <property type="protein sequence ID" value="ADA80615.1"/>
    <property type="molecule type" value="Genomic_DNA"/>
</dbReference>